<accession>A0A382RI34</accession>
<sequence>QTLIGSIDHANMTLIATPSIIFDLDTKCYMASVEDDEWDCKAKRNQEYSIKGTVVDELGIPIEGALVEFINKEEDVRYEQLTNETGEFEFTMNIPAGQTEELDVEINVLDSNSISDMDNEITVIPQSEIDITININDGHRGENVTITGSVNDDDGVPVVGETVGIYVAGNEYYMETNDLGLFALNHSLVSNHKLGLDYAIAIFNETGYYLGNQTNSSFAVYGSSYFDSIRVEGDGFNGEIISGGDIVVTGILVDDLGHRINGNISGAIGSGELTTIFTNETTFVASGIVPKTYRNNHTLELGYSGSEFIYGNLYKSKQSI</sequence>
<feature type="non-terminal residue" evidence="1">
    <location>
        <position position="320"/>
    </location>
</feature>
<proteinExistence type="predicted"/>
<dbReference type="InterPro" id="IPR008969">
    <property type="entry name" value="CarboxyPept-like_regulatory"/>
</dbReference>
<dbReference type="AlphaFoldDB" id="A0A382RI34"/>
<dbReference type="EMBL" id="UINC01121850">
    <property type="protein sequence ID" value="SVC97296.1"/>
    <property type="molecule type" value="Genomic_DNA"/>
</dbReference>
<organism evidence="1">
    <name type="scientific">marine metagenome</name>
    <dbReference type="NCBI Taxonomy" id="408172"/>
    <lineage>
        <taxon>unclassified sequences</taxon>
        <taxon>metagenomes</taxon>
        <taxon>ecological metagenomes</taxon>
    </lineage>
</organism>
<protein>
    <recommendedName>
        <fullName evidence="2">Carboxypeptidase regulatory-like domain-containing protein</fullName>
    </recommendedName>
</protein>
<evidence type="ECO:0000313" key="1">
    <source>
        <dbReference type="EMBL" id="SVC97296.1"/>
    </source>
</evidence>
<gene>
    <name evidence="1" type="ORF">METZ01_LOCUS350150</name>
</gene>
<reference evidence="1" key="1">
    <citation type="submission" date="2018-05" db="EMBL/GenBank/DDBJ databases">
        <authorList>
            <person name="Lanie J.A."/>
            <person name="Ng W.-L."/>
            <person name="Kazmierczak K.M."/>
            <person name="Andrzejewski T.M."/>
            <person name="Davidsen T.M."/>
            <person name="Wayne K.J."/>
            <person name="Tettelin H."/>
            <person name="Glass J.I."/>
            <person name="Rusch D."/>
            <person name="Podicherti R."/>
            <person name="Tsui H.-C.T."/>
            <person name="Winkler M.E."/>
        </authorList>
    </citation>
    <scope>NUCLEOTIDE SEQUENCE</scope>
</reference>
<feature type="non-terminal residue" evidence="1">
    <location>
        <position position="1"/>
    </location>
</feature>
<dbReference type="SUPFAM" id="SSF49464">
    <property type="entry name" value="Carboxypeptidase regulatory domain-like"/>
    <property type="match status" value="1"/>
</dbReference>
<name>A0A382RI34_9ZZZZ</name>
<evidence type="ECO:0008006" key="2">
    <source>
        <dbReference type="Google" id="ProtNLM"/>
    </source>
</evidence>